<comment type="cofactor">
    <cofactor evidence="1">
        <name>Mg(2+)</name>
        <dbReference type="ChEBI" id="CHEBI:18420"/>
    </cofactor>
</comment>
<dbReference type="FunFam" id="3.90.79.10:FF:000068">
    <property type="entry name" value="NUDIX family hydrolase, putative"/>
    <property type="match status" value="1"/>
</dbReference>
<dbReference type="GO" id="GO:0006753">
    <property type="term" value="P:nucleoside phosphate metabolic process"/>
    <property type="evidence" value="ECO:0007669"/>
    <property type="project" value="TreeGrafter"/>
</dbReference>
<dbReference type="EMBL" id="QWIM01000447">
    <property type="protein sequence ID" value="RMY34528.1"/>
    <property type="molecule type" value="Genomic_DNA"/>
</dbReference>
<accession>A0A3M7B4D9</accession>
<dbReference type="PANTHER" id="PTHR11839:SF18">
    <property type="entry name" value="NUDIX HYDROLASE DOMAIN-CONTAINING PROTEIN"/>
    <property type="match status" value="1"/>
</dbReference>
<gene>
    <name evidence="4" type="ORF">D0866_05200</name>
</gene>
<dbReference type="InterPro" id="IPR015797">
    <property type="entry name" value="NUDIX_hydrolase-like_dom_sf"/>
</dbReference>
<dbReference type="GO" id="GO:0080042">
    <property type="term" value="F:ADP-glucose pyrophosphohydrolase activity"/>
    <property type="evidence" value="ECO:0007669"/>
    <property type="project" value="TreeGrafter"/>
</dbReference>
<dbReference type="Pfam" id="PF00293">
    <property type="entry name" value="NUDIX"/>
    <property type="match status" value="1"/>
</dbReference>
<dbReference type="InterPro" id="IPR000086">
    <property type="entry name" value="NUDIX_hydrolase_dom"/>
</dbReference>
<comment type="caution">
    <text evidence="4">The sequence shown here is derived from an EMBL/GenBank/DDBJ whole genome shotgun (WGS) entry which is preliminary data.</text>
</comment>
<evidence type="ECO:0000256" key="1">
    <source>
        <dbReference type="ARBA" id="ARBA00001946"/>
    </source>
</evidence>
<dbReference type="SUPFAM" id="SSF55811">
    <property type="entry name" value="Nudix"/>
    <property type="match status" value="1"/>
</dbReference>
<evidence type="ECO:0000313" key="4">
    <source>
        <dbReference type="EMBL" id="RMY34528.1"/>
    </source>
</evidence>
<protein>
    <recommendedName>
        <fullName evidence="3">Nudix hydrolase domain-containing protein</fullName>
    </recommendedName>
</protein>
<dbReference type="PROSITE" id="PS51462">
    <property type="entry name" value="NUDIX"/>
    <property type="match status" value="1"/>
</dbReference>
<sequence>MSGNKVVHDVVCGIIPRSGSMTGLPITYNCPLSPPAPGPNADWKVNLMRFGITASQLAPFPSGPLKAGFRFRPSYLFSASKARSHNSATTMATFNLPGFDQACPVHLTPDLQQDQLLSFPAFKTWTNTLRHSLALQTSNPSHEFHKAPYKLREIRIQSVDWFGSGEKKRLGFVKLQAQITNDEGAYLPGAVFMRGGSLAMLLILQPEDVPEGNDKEKHVLLTVQPRVAAGALSFSEVAAGMLDDSGTFAGGAAKEIEEETGLQVKADELLDMTALAMEGEQNEQQLQKGVYSTAGGCDEFVPIFLYQKRISRKELQDFQGKLTGLRNEGEKITLKVVKLDDLWREGVRDSKTLSALALYQNLKRVRKL</sequence>
<keyword evidence="2" id="KW-0378">Hydrolase</keyword>
<organism evidence="4 5">
    <name type="scientific">Hortaea werneckii</name>
    <name type="common">Black yeast</name>
    <name type="synonym">Cladosporium werneckii</name>
    <dbReference type="NCBI Taxonomy" id="91943"/>
    <lineage>
        <taxon>Eukaryota</taxon>
        <taxon>Fungi</taxon>
        <taxon>Dikarya</taxon>
        <taxon>Ascomycota</taxon>
        <taxon>Pezizomycotina</taxon>
        <taxon>Dothideomycetes</taxon>
        <taxon>Dothideomycetidae</taxon>
        <taxon>Mycosphaerellales</taxon>
        <taxon>Teratosphaeriaceae</taxon>
        <taxon>Hortaea</taxon>
    </lineage>
</organism>
<dbReference type="PANTHER" id="PTHR11839">
    <property type="entry name" value="UDP/ADP-SUGAR PYROPHOSPHATASE"/>
    <property type="match status" value="1"/>
</dbReference>
<feature type="domain" description="Nudix hydrolase" evidence="3">
    <location>
        <begin position="193"/>
        <end position="360"/>
    </location>
</feature>
<dbReference type="AlphaFoldDB" id="A0A3M7B4D9"/>
<name>A0A3M7B4D9_HORWE</name>
<dbReference type="Gene3D" id="3.90.79.10">
    <property type="entry name" value="Nucleoside Triphosphate Pyrophosphohydrolase"/>
    <property type="match status" value="1"/>
</dbReference>
<evidence type="ECO:0000313" key="5">
    <source>
        <dbReference type="Proteomes" id="UP000276864"/>
    </source>
</evidence>
<evidence type="ECO:0000256" key="2">
    <source>
        <dbReference type="ARBA" id="ARBA00022801"/>
    </source>
</evidence>
<evidence type="ECO:0000259" key="3">
    <source>
        <dbReference type="PROSITE" id="PS51462"/>
    </source>
</evidence>
<dbReference type="GO" id="GO:0080041">
    <property type="term" value="F:ADP-ribose pyrophosphohydrolase activity"/>
    <property type="evidence" value="ECO:0007669"/>
    <property type="project" value="TreeGrafter"/>
</dbReference>
<dbReference type="CDD" id="cd03424">
    <property type="entry name" value="NUDIX_ADPRase_Nudt5_UGPPase_Nudt14"/>
    <property type="match status" value="1"/>
</dbReference>
<proteinExistence type="predicted"/>
<reference evidence="4 5" key="1">
    <citation type="journal article" date="2018" name="BMC Genomics">
        <title>Genomic evidence for intraspecific hybridization in a clonal and extremely halotolerant yeast.</title>
        <authorList>
            <person name="Gostincar C."/>
            <person name="Stajich J.E."/>
            <person name="Zupancic J."/>
            <person name="Zalar P."/>
            <person name="Gunde-Cimerman N."/>
        </authorList>
    </citation>
    <scope>NUCLEOTIDE SEQUENCE [LARGE SCALE GENOMIC DNA]</scope>
    <source>
        <strain evidence="4 5">EXF-6651</strain>
    </source>
</reference>
<dbReference type="Proteomes" id="UP000276864">
    <property type="component" value="Unassembled WGS sequence"/>
</dbReference>
<dbReference type="GO" id="GO:0019693">
    <property type="term" value="P:ribose phosphate metabolic process"/>
    <property type="evidence" value="ECO:0007669"/>
    <property type="project" value="TreeGrafter"/>
</dbReference>